<organism evidence="2 3">
    <name type="scientific">Toxocara canis</name>
    <name type="common">Canine roundworm</name>
    <dbReference type="NCBI Taxonomy" id="6265"/>
    <lineage>
        <taxon>Eukaryota</taxon>
        <taxon>Metazoa</taxon>
        <taxon>Ecdysozoa</taxon>
        <taxon>Nematoda</taxon>
        <taxon>Chromadorea</taxon>
        <taxon>Rhabditida</taxon>
        <taxon>Spirurina</taxon>
        <taxon>Ascaridomorpha</taxon>
        <taxon>Ascaridoidea</taxon>
        <taxon>Toxocaridae</taxon>
        <taxon>Toxocara</taxon>
    </lineage>
</organism>
<evidence type="ECO:0000313" key="1">
    <source>
        <dbReference type="EMBL" id="VDM30078.1"/>
    </source>
</evidence>
<dbReference type="EMBL" id="UYWY01007217">
    <property type="protein sequence ID" value="VDM30078.1"/>
    <property type="molecule type" value="Genomic_DNA"/>
</dbReference>
<name>A0A183U791_TOXCA</name>
<dbReference type="WBParaSite" id="TCNE_0000436101-mRNA-1">
    <property type="protein sequence ID" value="TCNE_0000436101-mRNA-1"/>
    <property type="gene ID" value="TCNE_0000436101"/>
</dbReference>
<evidence type="ECO:0000313" key="3">
    <source>
        <dbReference type="WBParaSite" id="TCNE_0000436101-mRNA-1"/>
    </source>
</evidence>
<accession>A0A183U791</accession>
<proteinExistence type="predicted"/>
<sequence length="38" mass="4373">MRYIRSSSITYTSTCYLCGNTLYCCTNRSLCSLSCIQY</sequence>
<reference evidence="1 2" key="2">
    <citation type="submission" date="2018-11" db="EMBL/GenBank/DDBJ databases">
        <authorList>
            <consortium name="Pathogen Informatics"/>
        </authorList>
    </citation>
    <scope>NUCLEOTIDE SEQUENCE [LARGE SCALE GENOMIC DNA]</scope>
</reference>
<protein>
    <submittedName>
        <fullName evidence="3">HIT-type domain-containing protein</fullName>
    </submittedName>
</protein>
<gene>
    <name evidence="1" type="ORF">TCNE_LOCUS4361</name>
</gene>
<reference evidence="3" key="1">
    <citation type="submission" date="2016-06" db="UniProtKB">
        <authorList>
            <consortium name="WormBaseParasite"/>
        </authorList>
    </citation>
    <scope>IDENTIFICATION</scope>
</reference>
<dbReference type="Proteomes" id="UP000050794">
    <property type="component" value="Unassembled WGS sequence"/>
</dbReference>
<dbReference type="AlphaFoldDB" id="A0A183U791"/>
<keyword evidence="2" id="KW-1185">Reference proteome</keyword>
<evidence type="ECO:0000313" key="2">
    <source>
        <dbReference type="Proteomes" id="UP000050794"/>
    </source>
</evidence>